<reference evidence="2" key="2">
    <citation type="journal article" date="2007" name="Science">
        <title>Draft genome sequence of the sexually transmitted pathogen Trichomonas vaginalis.</title>
        <authorList>
            <person name="Carlton J.M."/>
            <person name="Hirt R.P."/>
            <person name="Silva J.C."/>
            <person name="Delcher A.L."/>
            <person name="Schatz M."/>
            <person name="Zhao Q."/>
            <person name="Wortman J.R."/>
            <person name="Bidwell S.L."/>
            <person name="Alsmark U.C.M."/>
            <person name="Besteiro S."/>
            <person name="Sicheritz-Ponten T."/>
            <person name="Noel C.J."/>
            <person name="Dacks J.B."/>
            <person name="Foster P.G."/>
            <person name="Simillion C."/>
            <person name="Van de Peer Y."/>
            <person name="Miranda-Saavedra D."/>
            <person name="Barton G.J."/>
            <person name="Westrop G.D."/>
            <person name="Mueller S."/>
            <person name="Dessi D."/>
            <person name="Fiori P.L."/>
            <person name="Ren Q."/>
            <person name="Paulsen I."/>
            <person name="Zhang H."/>
            <person name="Bastida-Corcuera F.D."/>
            <person name="Simoes-Barbosa A."/>
            <person name="Brown M.T."/>
            <person name="Hayes R.D."/>
            <person name="Mukherjee M."/>
            <person name="Okumura C.Y."/>
            <person name="Schneider R."/>
            <person name="Smith A.J."/>
            <person name="Vanacova S."/>
            <person name="Villalvazo M."/>
            <person name="Haas B.J."/>
            <person name="Pertea M."/>
            <person name="Feldblyum T.V."/>
            <person name="Utterback T.R."/>
            <person name="Shu C.L."/>
            <person name="Osoegawa K."/>
            <person name="de Jong P.J."/>
            <person name="Hrdy I."/>
            <person name="Horvathova L."/>
            <person name="Zubacova Z."/>
            <person name="Dolezal P."/>
            <person name="Malik S.B."/>
            <person name="Logsdon J.M. Jr."/>
            <person name="Henze K."/>
            <person name="Gupta A."/>
            <person name="Wang C.C."/>
            <person name="Dunne R.L."/>
            <person name="Upcroft J.A."/>
            <person name="Upcroft P."/>
            <person name="White O."/>
            <person name="Salzberg S.L."/>
            <person name="Tang P."/>
            <person name="Chiu C.-H."/>
            <person name="Lee Y.-S."/>
            <person name="Embley T.M."/>
            <person name="Coombs G.H."/>
            <person name="Mottram J.C."/>
            <person name="Tachezy J."/>
            <person name="Fraser-Liggett C.M."/>
            <person name="Johnson P.J."/>
        </authorList>
    </citation>
    <scope>NUCLEOTIDE SEQUENCE [LARGE SCALE GENOMIC DNA]</scope>
    <source>
        <strain evidence="2">G3</strain>
    </source>
</reference>
<proteinExistence type="predicted"/>
<sequence>MFEKIPQNQIKFQVLTYAAVKAKKNEIIKFLLNHGCPPNVGIQDAIRNFLNRNKERPSLLTYSFHSDDIELFNMLMDKGMSIDMENACNLRAMRNLSSDNFKTVISKIGNLSNISIITIMDYLKTDQIILMIESGARINETVIHSDNTEDSILSFAISNNNVRLAKYLLQKGASVNIRCREHMFIKAFGTNDFELIKMIGDKFKNININISEQESLILSAIESNNIKLFVYLIQNFEFNQKVIEITIEKSISKTKNSEIFELLFSKLENVNFRT</sequence>
<dbReference type="EMBL" id="DS113246">
    <property type="protein sequence ID" value="EAY16133.1"/>
    <property type="molecule type" value="Genomic_DNA"/>
</dbReference>
<dbReference type="AlphaFoldDB" id="A2DTY6"/>
<dbReference type="InterPro" id="IPR036770">
    <property type="entry name" value="Ankyrin_rpt-contain_sf"/>
</dbReference>
<feature type="repeat" description="ANK" evidence="1">
    <location>
        <begin position="148"/>
        <end position="180"/>
    </location>
</feature>
<dbReference type="SMR" id="A2DTY6"/>
<dbReference type="PROSITE" id="PS50297">
    <property type="entry name" value="ANK_REP_REGION"/>
    <property type="match status" value="1"/>
</dbReference>
<dbReference type="RefSeq" id="XP_001328356.1">
    <property type="nucleotide sequence ID" value="XM_001328321.1"/>
</dbReference>
<keyword evidence="1" id="KW-0040">ANK repeat</keyword>
<evidence type="ECO:0000256" key="1">
    <source>
        <dbReference type="PROSITE-ProRule" id="PRU00023"/>
    </source>
</evidence>
<dbReference type="Proteomes" id="UP000001542">
    <property type="component" value="Unassembled WGS sequence"/>
</dbReference>
<dbReference type="Gene3D" id="1.25.40.20">
    <property type="entry name" value="Ankyrin repeat-containing domain"/>
    <property type="match status" value="2"/>
</dbReference>
<protein>
    <submittedName>
        <fullName evidence="2">Uncharacterized protein</fullName>
    </submittedName>
</protein>
<dbReference type="SMART" id="SM00248">
    <property type="entry name" value="ANK"/>
    <property type="match status" value="5"/>
</dbReference>
<dbReference type="VEuPathDB" id="TrichDB:TVAG_465210"/>
<reference evidence="2" key="1">
    <citation type="submission" date="2006-10" db="EMBL/GenBank/DDBJ databases">
        <authorList>
            <person name="Amadeo P."/>
            <person name="Zhao Q."/>
            <person name="Wortman J."/>
            <person name="Fraser-Liggett C."/>
            <person name="Carlton J."/>
        </authorList>
    </citation>
    <scope>NUCLEOTIDE SEQUENCE</scope>
    <source>
        <strain evidence="2">G3</strain>
    </source>
</reference>
<dbReference type="Pfam" id="PF00023">
    <property type="entry name" value="Ank"/>
    <property type="match status" value="1"/>
</dbReference>
<organism evidence="2 3">
    <name type="scientific">Trichomonas vaginalis (strain ATCC PRA-98 / G3)</name>
    <dbReference type="NCBI Taxonomy" id="412133"/>
    <lineage>
        <taxon>Eukaryota</taxon>
        <taxon>Metamonada</taxon>
        <taxon>Parabasalia</taxon>
        <taxon>Trichomonadida</taxon>
        <taxon>Trichomonadidae</taxon>
        <taxon>Trichomonas</taxon>
    </lineage>
</organism>
<dbReference type="VEuPathDB" id="TrichDB:TVAGG3_0718970"/>
<dbReference type="PROSITE" id="PS50088">
    <property type="entry name" value="ANK_REPEAT"/>
    <property type="match status" value="1"/>
</dbReference>
<dbReference type="KEGG" id="tva:4774140"/>
<keyword evidence="3" id="KW-1185">Reference proteome</keyword>
<accession>A2DTY6</accession>
<dbReference type="SUPFAM" id="SSF48403">
    <property type="entry name" value="Ankyrin repeat"/>
    <property type="match status" value="1"/>
</dbReference>
<evidence type="ECO:0000313" key="3">
    <source>
        <dbReference type="Proteomes" id="UP000001542"/>
    </source>
</evidence>
<dbReference type="InterPro" id="IPR002110">
    <property type="entry name" value="Ankyrin_rpt"/>
</dbReference>
<dbReference type="SUPFAM" id="SSF140860">
    <property type="entry name" value="Pseudo ankyrin repeat-like"/>
    <property type="match status" value="1"/>
</dbReference>
<dbReference type="InParanoid" id="A2DTY6"/>
<evidence type="ECO:0000313" key="2">
    <source>
        <dbReference type="EMBL" id="EAY16133.1"/>
    </source>
</evidence>
<name>A2DTY6_TRIV3</name>
<gene>
    <name evidence="2" type="ORF">TVAG_465210</name>
</gene>